<evidence type="ECO:0000313" key="3">
    <source>
        <dbReference type="Proteomes" id="UP000003824"/>
    </source>
</evidence>
<name>D6A9V2_STRV1</name>
<proteinExistence type="predicted"/>
<organism evidence="2 3">
    <name type="scientific">Streptomyces viridosporus (strain ATCC 14672 / DSM 40746 / JCM 4963 / KCTC 9882 / NRRL B-12104 / FH 1290)</name>
    <name type="common">Streptomyces ghanaensis</name>
    <dbReference type="NCBI Taxonomy" id="566461"/>
    <lineage>
        <taxon>Bacteria</taxon>
        <taxon>Bacillati</taxon>
        <taxon>Actinomycetota</taxon>
        <taxon>Actinomycetes</taxon>
        <taxon>Kitasatosporales</taxon>
        <taxon>Streptomycetaceae</taxon>
        <taxon>Streptomyces</taxon>
    </lineage>
</organism>
<dbReference type="AlphaFoldDB" id="D6A9V2"/>
<evidence type="ECO:0000256" key="1">
    <source>
        <dbReference type="SAM" id="MobiDB-lite"/>
    </source>
</evidence>
<feature type="compositionally biased region" description="Basic and acidic residues" evidence="1">
    <location>
        <begin position="1"/>
        <end position="21"/>
    </location>
</feature>
<gene>
    <name evidence="2" type="ORF">SSFG_07282</name>
</gene>
<dbReference type="Proteomes" id="UP000003824">
    <property type="component" value="Unassembled WGS sequence"/>
</dbReference>
<accession>D6A9V2</accession>
<sequence length="106" mass="11615">MGDDHSALEHRLLDFPERQREAVIPPHAVGNDLDRVPVPLVRRRRGTHEQTPSRSDRPEEHPTGAPQRDSASAQGPTDRRAKQSLGAAHRAARSAGSGLIEHVQGQ</sequence>
<feature type="region of interest" description="Disordered" evidence="1">
    <location>
        <begin position="1"/>
        <end position="106"/>
    </location>
</feature>
<reference evidence="3" key="1">
    <citation type="submission" date="2008-12" db="EMBL/GenBank/DDBJ databases">
        <title>Annotation of Streptomyces ghanaensis ATCC 14672.</title>
        <authorList>
            <consortium name="The Broad Institute Genome Sequencing Platform"/>
            <consortium name="Broad Institute Microbial Sequencing Center"/>
            <person name="Fischbach M."/>
            <person name="Ward D."/>
            <person name="Young S."/>
            <person name="Kodira C.D."/>
            <person name="Zeng Q."/>
            <person name="Koehrsen M."/>
            <person name="Godfrey P."/>
            <person name="Alvarado L."/>
            <person name="Berlin A.M."/>
            <person name="Borenstein D."/>
            <person name="Chen Z."/>
            <person name="Engels R."/>
            <person name="Freedman E."/>
            <person name="Gellesch M."/>
            <person name="Goldberg J."/>
            <person name="Griggs A."/>
            <person name="Gujja S."/>
            <person name="Heiman D.I."/>
            <person name="Hepburn T.A."/>
            <person name="Howarth C."/>
            <person name="Jen D."/>
            <person name="Larson L."/>
            <person name="Lewis B."/>
            <person name="Mehta T."/>
            <person name="Park D."/>
            <person name="Pearson M."/>
            <person name="Roberts A."/>
            <person name="Saif S."/>
            <person name="Shea T.D."/>
            <person name="Shenoy N."/>
            <person name="Sisk P."/>
            <person name="Stolte C."/>
            <person name="Sykes S.N."/>
            <person name="Walk T."/>
            <person name="White J."/>
            <person name="Yandava C."/>
            <person name="Straight P."/>
            <person name="Clardy J."/>
            <person name="Hung D."/>
            <person name="Kolter R."/>
            <person name="Mekalanos J."/>
            <person name="Walker S."/>
            <person name="Walsh C.T."/>
            <person name="Wieland B.L.C."/>
            <person name="Ilzarbe M."/>
            <person name="Galagan J."/>
            <person name="Nusbaum C."/>
            <person name="Birren B."/>
        </authorList>
    </citation>
    <scope>NUCLEOTIDE SEQUENCE [LARGE SCALE GENOMIC DNA]</scope>
    <source>
        <strain evidence="3">ATCC 14672 / DSM 40746 / JCM 4963 / KCTC 9882 / NRRL B-12104 / FH 1290</strain>
    </source>
</reference>
<evidence type="ECO:0000313" key="2">
    <source>
        <dbReference type="EMBL" id="EFE72047.2"/>
    </source>
</evidence>
<feature type="compositionally biased region" description="Low complexity" evidence="1">
    <location>
        <begin position="84"/>
        <end position="99"/>
    </location>
</feature>
<dbReference type="EMBL" id="DS999641">
    <property type="protein sequence ID" value="EFE72047.2"/>
    <property type="molecule type" value="Genomic_DNA"/>
</dbReference>
<protein>
    <submittedName>
        <fullName evidence="2">Predicted protein</fullName>
    </submittedName>
</protein>